<comment type="caution">
    <text evidence="4">The sequence shown here is derived from an EMBL/GenBank/DDBJ whole genome shotgun (WGS) entry which is preliminary data.</text>
</comment>
<feature type="compositionally biased region" description="Polar residues" evidence="1">
    <location>
        <begin position="38"/>
        <end position="51"/>
    </location>
</feature>
<evidence type="ECO:0000256" key="1">
    <source>
        <dbReference type="SAM" id="MobiDB-lite"/>
    </source>
</evidence>
<keyword evidence="2" id="KW-1133">Transmembrane helix</keyword>
<feature type="compositionally biased region" description="Pro residues" evidence="1">
    <location>
        <begin position="57"/>
        <end position="79"/>
    </location>
</feature>
<protein>
    <submittedName>
        <fullName evidence="4">Uncharacterized protein</fullName>
    </submittedName>
</protein>
<dbReference type="AlphaFoldDB" id="A0A397SY31"/>
<reference evidence="4 5" key="1">
    <citation type="submission" date="2018-06" db="EMBL/GenBank/DDBJ databases">
        <title>Comparative genomics reveals the genomic features of Rhizophagus irregularis, R. cerebriforme, R. diaphanum and Gigaspora rosea, and their symbiotic lifestyle signature.</title>
        <authorList>
            <person name="Morin E."/>
            <person name="San Clemente H."/>
            <person name="Chen E.C.H."/>
            <person name="De La Providencia I."/>
            <person name="Hainaut M."/>
            <person name="Kuo A."/>
            <person name="Kohler A."/>
            <person name="Murat C."/>
            <person name="Tang N."/>
            <person name="Roy S."/>
            <person name="Loubradou J."/>
            <person name="Henrissat B."/>
            <person name="Grigoriev I.V."/>
            <person name="Corradi N."/>
            <person name="Roux C."/>
            <person name="Martin F.M."/>
        </authorList>
    </citation>
    <scope>NUCLEOTIDE SEQUENCE [LARGE SCALE GENOMIC DNA]</scope>
    <source>
        <strain evidence="4 5">DAOM 227022</strain>
    </source>
</reference>
<evidence type="ECO:0000313" key="4">
    <source>
        <dbReference type="EMBL" id="RIA90883.1"/>
    </source>
</evidence>
<keyword evidence="2" id="KW-0472">Membrane</keyword>
<gene>
    <name evidence="4" type="ORF">C1645_768806</name>
</gene>
<evidence type="ECO:0000256" key="3">
    <source>
        <dbReference type="SAM" id="SignalP"/>
    </source>
</evidence>
<feature type="region of interest" description="Disordered" evidence="1">
    <location>
        <begin position="25"/>
        <end position="95"/>
    </location>
</feature>
<proteinExistence type="predicted"/>
<dbReference type="EMBL" id="QKYT01000168">
    <property type="protein sequence ID" value="RIA90883.1"/>
    <property type="molecule type" value="Genomic_DNA"/>
</dbReference>
<keyword evidence="5" id="KW-1185">Reference proteome</keyword>
<feature type="signal peptide" evidence="3">
    <location>
        <begin position="1"/>
        <end position="20"/>
    </location>
</feature>
<dbReference type="Proteomes" id="UP000265703">
    <property type="component" value="Unassembled WGS sequence"/>
</dbReference>
<sequence>MKSSIALSAIFLLFFTITLAASQGESANSPSAVELPTDSPQSPSNPPTDGQSTPTKSPIPPTPPESVPSNLPFPGPNDVPPYTGTPISTSGAIITPSVSPSLPPVISSQGDASSINKSFGFVGLLFIFISTIFIQLY</sequence>
<keyword evidence="2" id="KW-0812">Transmembrane</keyword>
<evidence type="ECO:0000256" key="2">
    <source>
        <dbReference type="SAM" id="Phobius"/>
    </source>
</evidence>
<organism evidence="4 5">
    <name type="scientific">Glomus cerebriforme</name>
    <dbReference type="NCBI Taxonomy" id="658196"/>
    <lineage>
        <taxon>Eukaryota</taxon>
        <taxon>Fungi</taxon>
        <taxon>Fungi incertae sedis</taxon>
        <taxon>Mucoromycota</taxon>
        <taxon>Glomeromycotina</taxon>
        <taxon>Glomeromycetes</taxon>
        <taxon>Glomerales</taxon>
        <taxon>Glomeraceae</taxon>
        <taxon>Glomus</taxon>
    </lineage>
</organism>
<name>A0A397SY31_9GLOM</name>
<accession>A0A397SY31</accession>
<keyword evidence="3" id="KW-0732">Signal</keyword>
<feature type="chain" id="PRO_5017209055" evidence="3">
    <location>
        <begin position="21"/>
        <end position="137"/>
    </location>
</feature>
<evidence type="ECO:0000313" key="5">
    <source>
        <dbReference type="Proteomes" id="UP000265703"/>
    </source>
</evidence>
<feature type="transmembrane region" description="Helical" evidence="2">
    <location>
        <begin position="118"/>
        <end position="136"/>
    </location>
</feature>